<reference evidence="1" key="3">
    <citation type="submission" date="2020-02" db="EMBL/GenBank/DDBJ databases">
        <authorList>
            <person name="Sarangi A.N."/>
            <person name="Ghosh S."/>
            <person name="Mukherjee M."/>
            <person name="Tripathy S."/>
        </authorList>
    </citation>
    <scope>NUCLEOTIDE SEQUENCE</scope>
    <source>
        <strain evidence="1">BDU141951</strain>
    </source>
</reference>
<proteinExistence type="predicted"/>
<organism evidence="1">
    <name type="scientific">Lyngbya confervoides BDU141951</name>
    <dbReference type="NCBI Taxonomy" id="1574623"/>
    <lineage>
        <taxon>Bacteria</taxon>
        <taxon>Bacillati</taxon>
        <taxon>Cyanobacteriota</taxon>
        <taxon>Cyanophyceae</taxon>
        <taxon>Oscillatoriophycideae</taxon>
        <taxon>Oscillatoriales</taxon>
        <taxon>Microcoleaceae</taxon>
        <taxon>Lyngbya</taxon>
    </lineage>
</organism>
<reference evidence="1" key="1">
    <citation type="submission" date="2014-11" db="EMBL/GenBank/DDBJ databases">
        <authorList>
            <person name="Malar M.C."/>
            <person name="Sen D."/>
            <person name="Tripathy S."/>
        </authorList>
    </citation>
    <scope>NUCLEOTIDE SEQUENCE</scope>
    <source>
        <strain evidence="1">BDU141951</strain>
    </source>
</reference>
<dbReference type="InterPro" id="IPR010380">
    <property type="entry name" value="DUF975"/>
</dbReference>
<comment type="caution">
    <text evidence="1">The sequence shown here is derived from an EMBL/GenBank/DDBJ whole genome shotgun (WGS) entry which is preliminary data.</text>
</comment>
<reference evidence="1" key="2">
    <citation type="journal article" date="2015" name="Genome Announc.">
        <title>Draft Genome Sequence of Filamentous Marine Cyanobacterium Lyngbya confervoides Strain BDU141951.</title>
        <authorList>
            <person name="Chandrababunaidu M.M."/>
            <person name="Sen D."/>
            <person name="Tripathy S."/>
        </authorList>
    </citation>
    <scope>NUCLEOTIDE SEQUENCE</scope>
    <source>
        <strain evidence="1">BDU141951</strain>
    </source>
</reference>
<evidence type="ECO:0000313" key="1">
    <source>
        <dbReference type="EMBL" id="NEV69136.1"/>
    </source>
</evidence>
<sequence>MSSFDISDRDYTFKLGDYVSRGWEIFKSNALPFVGFTLLTFVGLGLLSAILPFPLGSGDFEDGQGGIGIVSSILMNLLIPGIYIVAFQIARNRPTAFADFFKGFNRALPILVLAILSGLLIGVAFLCLILPGIYLAVAYMFALPLLLDKQLDFWPAMETSRKLITKKWFSFFAFSLVLGLINIAGALCLGVGLLVTFPLTICAQIAAYEDIVGLNSVADSEPTDTI</sequence>
<dbReference type="PANTHER" id="PTHR40076:SF1">
    <property type="entry name" value="MEMBRANE PROTEIN"/>
    <property type="match status" value="1"/>
</dbReference>
<gene>
    <name evidence="1" type="ORF">QQ91_018710</name>
</gene>
<dbReference type="AlphaFoldDB" id="A0A0C1Y694"/>
<name>A0A0C1Y694_9CYAN</name>
<evidence type="ECO:0008006" key="2">
    <source>
        <dbReference type="Google" id="ProtNLM"/>
    </source>
</evidence>
<dbReference type="EMBL" id="JTHE02000003">
    <property type="protein sequence ID" value="NEV69136.1"/>
    <property type="molecule type" value="Genomic_DNA"/>
</dbReference>
<accession>A0A0C1Y694</accession>
<protein>
    <recommendedName>
        <fullName evidence="2">Glycerophosphoryl diester phosphodiesterase membrane domain-containing protein</fullName>
    </recommendedName>
</protein>
<dbReference type="PANTHER" id="PTHR40076">
    <property type="entry name" value="MEMBRANE PROTEIN-RELATED"/>
    <property type="match status" value="1"/>
</dbReference>